<dbReference type="GO" id="GO:0016491">
    <property type="term" value="F:oxidoreductase activity"/>
    <property type="evidence" value="ECO:0007669"/>
    <property type="project" value="UniProtKB-KW"/>
</dbReference>
<dbReference type="EC" id="1.1.1.-" evidence="3"/>
<sequence length="296" mass="31736">MSSPVIFGLWPLAGVTTIGVTSQDADATMTAAIDGGITAFDTAFSYGYDGESDRLLGRYLRGDRDRFAVTGKVGQRWSADRKRVVDGQPTTLVADAETSLKRIGIEKFDLLMLHSPDPSVAIETSAEAMGDLMNRGLAVRVGVCNVDEDQLRRFSGAVACSSVQCPLNLLQRQSLDHFIPAAAKAGYDVHVYWALMKGLLAGRIARDHVFAEGDSRPNYEVFQGDARSHAHDVLDKMQGIRESTGKTIAQLSIGWAASQPGVAATLVGARRPEQAAEIAAATRLTADELAMLDAIV</sequence>
<dbReference type="PRINTS" id="PR00069">
    <property type="entry name" value="ALDKETRDTASE"/>
</dbReference>
<evidence type="ECO:0000313" key="3">
    <source>
        <dbReference type="EMBL" id="TWU59764.1"/>
    </source>
</evidence>
<dbReference type="InterPro" id="IPR050523">
    <property type="entry name" value="AKR_Detox_Biosynth"/>
</dbReference>
<protein>
    <submittedName>
        <fullName evidence="3">General stress protein 69</fullName>
        <ecNumber evidence="3">1.1.1.-</ecNumber>
    </submittedName>
</protein>
<dbReference type="GO" id="GO:0005829">
    <property type="term" value="C:cytosol"/>
    <property type="evidence" value="ECO:0007669"/>
    <property type="project" value="TreeGrafter"/>
</dbReference>
<dbReference type="EMBL" id="SJPW01000001">
    <property type="protein sequence ID" value="TWU59764.1"/>
    <property type="molecule type" value="Genomic_DNA"/>
</dbReference>
<accession>A0A5C6FJ82</accession>
<evidence type="ECO:0000313" key="4">
    <source>
        <dbReference type="Proteomes" id="UP000318288"/>
    </source>
</evidence>
<dbReference type="Proteomes" id="UP000318288">
    <property type="component" value="Unassembled WGS sequence"/>
</dbReference>
<dbReference type="InterPro" id="IPR023210">
    <property type="entry name" value="NADP_OxRdtase_dom"/>
</dbReference>
<keyword evidence="4" id="KW-1185">Reference proteome</keyword>
<keyword evidence="1 3" id="KW-0560">Oxidoreductase</keyword>
<dbReference type="AlphaFoldDB" id="A0A5C6FJ82"/>
<dbReference type="Pfam" id="PF00248">
    <property type="entry name" value="Aldo_ket_red"/>
    <property type="match status" value="1"/>
</dbReference>
<reference evidence="3 4" key="1">
    <citation type="submission" date="2019-02" db="EMBL/GenBank/DDBJ databases">
        <title>Deep-cultivation of Planctomycetes and their phenomic and genomic characterization uncovers novel biology.</title>
        <authorList>
            <person name="Wiegand S."/>
            <person name="Jogler M."/>
            <person name="Boedeker C."/>
            <person name="Pinto D."/>
            <person name="Vollmers J."/>
            <person name="Rivas-Marin E."/>
            <person name="Kohn T."/>
            <person name="Peeters S.H."/>
            <person name="Heuer A."/>
            <person name="Rast P."/>
            <person name="Oberbeckmann S."/>
            <person name="Bunk B."/>
            <person name="Jeske O."/>
            <person name="Meyerdierks A."/>
            <person name="Storesund J.E."/>
            <person name="Kallscheuer N."/>
            <person name="Luecker S."/>
            <person name="Lage O.M."/>
            <person name="Pohl T."/>
            <person name="Merkel B.J."/>
            <person name="Hornburger P."/>
            <person name="Mueller R.-W."/>
            <person name="Bruemmer F."/>
            <person name="Labrenz M."/>
            <person name="Spormann A.M."/>
            <person name="Op Den Camp H."/>
            <person name="Overmann J."/>
            <person name="Amann R."/>
            <person name="Jetten M.S.M."/>
            <person name="Mascher T."/>
            <person name="Medema M.H."/>
            <person name="Devos D.P."/>
            <person name="Kaster A.-K."/>
            <person name="Ovreas L."/>
            <person name="Rohde M."/>
            <person name="Galperin M.Y."/>
            <person name="Jogler C."/>
        </authorList>
    </citation>
    <scope>NUCLEOTIDE SEQUENCE [LARGE SCALE GENOMIC DNA]</scope>
    <source>
        <strain evidence="3 4">Poly51</strain>
    </source>
</reference>
<feature type="domain" description="NADP-dependent oxidoreductase" evidence="2">
    <location>
        <begin position="5"/>
        <end position="295"/>
    </location>
</feature>
<gene>
    <name evidence="3" type="primary">yhdN_1</name>
    <name evidence="3" type="ORF">Poly51_00360</name>
</gene>
<dbReference type="InterPro" id="IPR020471">
    <property type="entry name" value="AKR"/>
</dbReference>
<dbReference type="Gene3D" id="3.20.20.100">
    <property type="entry name" value="NADP-dependent oxidoreductase domain"/>
    <property type="match status" value="1"/>
</dbReference>
<evidence type="ECO:0000256" key="1">
    <source>
        <dbReference type="ARBA" id="ARBA00023002"/>
    </source>
</evidence>
<dbReference type="PANTHER" id="PTHR43364">
    <property type="entry name" value="NADH-SPECIFIC METHYLGLYOXAL REDUCTASE-RELATED"/>
    <property type="match status" value="1"/>
</dbReference>
<proteinExistence type="predicted"/>
<dbReference type="InterPro" id="IPR036812">
    <property type="entry name" value="NAD(P)_OxRdtase_dom_sf"/>
</dbReference>
<dbReference type="SUPFAM" id="SSF51430">
    <property type="entry name" value="NAD(P)-linked oxidoreductase"/>
    <property type="match status" value="1"/>
</dbReference>
<dbReference type="RefSeq" id="WP_246114177.1">
    <property type="nucleotide sequence ID" value="NZ_SJPW01000001.1"/>
</dbReference>
<dbReference type="PANTHER" id="PTHR43364:SF4">
    <property type="entry name" value="NAD(P)-LINKED OXIDOREDUCTASE SUPERFAMILY PROTEIN"/>
    <property type="match status" value="1"/>
</dbReference>
<comment type="caution">
    <text evidence="3">The sequence shown here is derived from an EMBL/GenBank/DDBJ whole genome shotgun (WGS) entry which is preliminary data.</text>
</comment>
<name>A0A5C6FJ82_9BACT</name>
<evidence type="ECO:0000259" key="2">
    <source>
        <dbReference type="Pfam" id="PF00248"/>
    </source>
</evidence>
<organism evidence="3 4">
    <name type="scientific">Rubripirellula tenax</name>
    <dbReference type="NCBI Taxonomy" id="2528015"/>
    <lineage>
        <taxon>Bacteria</taxon>
        <taxon>Pseudomonadati</taxon>
        <taxon>Planctomycetota</taxon>
        <taxon>Planctomycetia</taxon>
        <taxon>Pirellulales</taxon>
        <taxon>Pirellulaceae</taxon>
        <taxon>Rubripirellula</taxon>
    </lineage>
</organism>